<dbReference type="GO" id="GO:0006298">
    <property type="term" value="P:mismatch repair"/>
    <property type="evidence" value="ECO:0007669"/>
    <property type="project" value="InterPro"/>
</dbReference>
<dbReference type="InterPro" id="IPR027417">
    <property type="entry name" value="P-loop_NTPase"/>
</dbReference>
<evidence type="ECO:0000313" key="10">
    <source>
        <dbReference type="EMBL" id="GAX13675.1"/>
    </source>
</evidence>
<dbReference type="InterPro" id="IPR007696">
    <property type="entry name" value="DNA_mismatch_repair_MutS_core"/>
</dbReference>
<name>A0A1Z5JI43_FISSO</name>
<keyword evidence="7" id="KW-0234">DNA repair</keyword>
<dbReference type="EMBL" id="BDSP01000071">
    <property type="protein sequence ID" value="GAX13675.1"/>
    <property type="molecule type" value="Genomic_DNA"/>
</dbReference>
<dbReference type="InterPro" id="IPR011184">
    <property type="entry name" value="DNA_mismatch_repair_Msh2"/>
</dbReference>
<evidence type="ECO:0000256" key="8">
    <source>
        <dbReference type="ARBA" id="ARBA00023242"/>
    </source>
</evidence>
<dbReference type="Gene3D" id="1.10.1420.10">
    <property type="match status" value="2"/>
</dbReference>
<dbReference type="FunFam" id="3.40.50.300:FF:002852">
    <property type="entry name" value="Mismatch repair protein"/>
    <property type="match status" value="1"/>
</dbReference>
<dbReference type="GO" id="GO:0032301">
    <property type="term" value="C:MutSalpha complex"/>
    <property type="evidence" value="ECO:0007669"/>
    <property type="project" value="TreeGrafter"/>
</dbReference>
<dbReference type="GO" id="GO:0030983">
    <property type="term" value="F:mismatched DNA binding"/>
    <property type="evidence" value="ECO:0007669"/>
    <property type="project" value="InterPro"/>
</dbReference>
<dbReference type="InterPro" id="IPR045076">
    <property type="entry name" value="MutS"/>
</dbReference>
<dbReference type="GO" id="GO:0140664">
    <property type="term" value="F:ATP-dependent DNA damage sensor activity"/>
    <property type="evidence" value="ECO:0007669"/>
    <property type="project" value="InterPro"/>
</dbReference>
<dbReference type="Gene3D" id="3.40.50.300">
    <property type="entry name" value="P-loop containing nucleotide triphosphate hydrolases"/>
    <property type="match status" value="1"/>
</dbReference>
<gene>
    <name evidence="10" type="ORF">FisN_14Lh307</name>
</gene>
<keyword evidence="5" id="KW-0067">ATP-binding</keyword>
<evidence type="ECO:0000259" key="9">
    <source>
        <dbReference type="PROSITE" id="PS00486"/>
    </source>
</evidence>
<sequence>MTDLSTHSTVALVLSKPTGAHNADPFYSQRVQVTLCVLQAKVLTYYSYWDHPRQDFLHTDALLLRLAPVSVIHVADFMSKNNTVVPKLLHWLESRQTEYSLVTTDDEADAENIVQYHSSWSASAAALERLPSVLKDMLPEEQYLQVAGDTEVSGNSAVSKGLVFFLQAHGWWDETNVELEALQVGVLESHLYLDRTAAQAIHLWPPVGEGAAAHTGGLTHNNSIANLLSQPCLTPMAKRLLEMWLRQPLVHLGALAARQDAVEYWVHHSVALEAVRSEGLRLLKGQDLGKLAAALAEYGQGNEENASFRTKDALKTLYELYMISAQKLPLLLEQLMNECPDTMPPLLEDKVVTPLKEAVSALSKSVELATAVLDLDAAPREFLVQATYQPELEDIARELKNVQNDLQACHDDMNDRWASITGNTGAVRLESDSESWQFRLPNTNDSKILQQQLPQVQIHRLLKNGVYFSTKRLRELAIQQQDLLAEYNRHQTQIAADALQVAATYQQVLQQASDATALLDVLCALANVAAYSPHGYCRPQLTNLEEGGGIELKAARHPCVELQENVEFIPNDVNLVLDKSNFLIVTGPNMGGKSTYIRALGAIVTMAQIGSFVPCSSAKINICHHILARVGAGDLQERGISTFMAEMLEAASILRIASKRSLIIIDELGRGTSTFDGYGLARAISEFLIDKIGCITVFATHFHELTALEESHAVVQNCHVTAHKARQGLTFLYQVKPGPCLESFGIQVAEMANVPALVIEDAKRKAEELENFEYRPRKRNKGEILHTPEDSAVGGEDCSAAMAFLNSFRRLSPALLSLENGMPSQQRYDAIIAQLGIEQVS</sequence>
<dbReference type="InterPro" id="IPR036187">
    <property type="entry name" value="DNA_mismatch_repair_MutS_sf"/>
</dbReference>
<dbReference type="AlphaFoldDB" id="A0A1Z5JI43"/>
<keyword evidence="3" id="KW-0547">Nucleotide-binding</keyword>
<dbReference type="GO" id="GO:0005524">
    <property type="term" value="F:ATP binding"/>
    <property type="evidence" value="ECO:0007669"/>
    <property type="project" value="UniProtKB-KW"/>
</dbReference>
<proteinExistence type="inferred from homology"/>
<accession>A0A1Z5JI43</accession>
<dbReference type="PIRSF" id="PIRSF005813">
    <property type="entry name" value="MSH2"/>
    <property type="match status" value="1"/>
</dbReference>
<dbReference type="Pfam" id="PF00488">
    <property type="entry name" value="MutS_V"/>
    <property type="match status" value="1"/>
</dbReference>
<keyword evidence="6" id="KW-0238">DNA-binding</keyword>
<dbReference type="OrthoDB" id="295033at2759"/>
<evidence type="ECO:0000256" key="1">
    <source>
        <dbReference type="ARBA" id="ARBA00004123"/>
    </source>
</evidence>
<evidence type="ECO:0000256" key="2">
    <source>
        <dbReference type="ARBA" id="ARBA00006271"/>
    </source>
</evidence>
<dbReference type="PANTHER" id="PTHR11361">
    <property type="entry name" value="DNA MISMATCH REPAIR PROTEIN MUTS FAMILY MEMBER"/>
    <property type="match status" value="1"/>
</dbReference>
<evidence type="ECO:0000256" key="7">
    <source>
        <dbReference type="ARBA" id="ARBA00023204"/>
    </source>
</evidence>
<evidence type="ECO:0000256" key="4">
    <source>
        <dbReference type="ARBA" id="ARBA00022763"/>
    </source>
</evidence>
<comment type="similarity">
    <text evidence="2">Belongs to the DNA mismatch repair MutS family.</text>
</comment>
<evidence type="ECO:0000313" key="11">
    <source>
        <dbReference type="Proteomes" id="UP000198406"/>
    </source>
</evidence>
<dbReference type="SMART" id="SM00534">
    <property type="entry name" value="MUTSac"/>
    <property type="match status" value="1"/>
</dbReference>
<dbReference type="Proteomes" id="UP000198406">
    <property type="component" value="Unassembled WGS sequence"/>
</dbReference>
<reference evidence="10 11" key="1">
    <citation type="journal article" date="2015" name="Plant Cell">
        <title>Oil accumulation by the oleaginous diatom Fistulifera solaris as revealed by the genome and transcriptome.</title>
        <authorList>
            <person name="Tanaka T."/>
            <person name="Maeda Y."/>
            <person name="Veluchamy A."/>
            <person name="Tanaka M."/>
            <person name="Abida H."/>
            <person name="Marechal E."/>
            <person name="Bowler C."/>
            <person name="Muto M."/>
            <person name="Sunaga Y."/>
            <person name="Tanaka M."/>
            <person name="Yoshino T."/>
            <person name="Taniguchi T."/>
            <person name="Fukuda Y."/>
            <person name="Nemoto M."/>
            <person name="Matsumoto M."/>
            <person name="Wong P.S."/>
            <person name="Aburatani S."/>
            <person name="Fujibuchi W."/>
        </authorList>
    </citation>
    <scope>NUCLEOTIDE SEQUENCE [LARGE SCALE GENOMIC DNA]</scope>
    <source>
        <strain evidence="10 11">JPCC DA0580</strain>
    </source>
</reference>
<feature type="domain" description="DNA mismatch repair proteins mutS family" evidence="9">
    <location>
        <begin position="661"/>
        <end position="677"/>
    </location>
</feature>
<evidence type="ECO:0000256" key="6">
    <source>
        <dbReference type="ARBA" id="ARBA00023125"/>
    </source>
</evidence>
<dbReference type="InterPro" id="IPR000432">
    <property type="entry name" value="DNA_mismatch_repair_MutS_C"/>
</dbReference>
<keyword evidence="4" id="KW-0227">DNA damage</keyword>
<evidence type="ECO:0000256" key="3">
    <source>
        <dbReference type="ARBA" id="ARBA00022741"/>
    </source>
</evidence>
<dbReference type="SUPFAM" id="SSF52540">
    <property type="entry name" value="P-loop containing nucleoside triphosphate hydrolases"/>
    <property type="match status" value="1"/>
</dbReference>
<evidence type="ECO:0000256" key="5">
    <source>
        <dbReference type="ARBA" id="ARBA00022840"/>
    </source>
</evidence>
<comment type="subcellular location">
    <subcellularLocation>
        <location evidence="1">Nucleus</location>
    </subcellularLocation>
</comment>
<dbReference type="InParanoid" id="A0A1Z5JI43"/>
<organism evidence="10 11">
    <name type="scientific">Fistulifera solaris</name>
    <name type="common">Oleaginous diatom</name>
    <dbReference type="NCBI Taxonomy" id="1519565"/>
    <lineage>
        <taxon>Eukaryota</taxon>
        <taxon>Sar</taxon>
        <taxon>Stramenopiles</taxon>
        <taxon>Ochrophyta</taxon>
        <taxon>Bacillariophyta</taxon>
        <taxon>Bacillariophyceae</taxon>
        <taxon>Bacillariophycidae</taxon>
        <taxon>Naviculales</taxon>
        <taxon>Naviculaceae</taxon>
        <taxon>Fistulifera</taxon>
    </lineage>
</organism>
<dbReference type="PROSITE" id="PS00486">
    <property type="entry name" value="DNA_MISMATCH_REPAIR_2"/>
    <property type="match status" value="1"/>
</dbReference>
<dbReference type="PANTHER" id="PTHR11361:SF35">
    <property type="entry name" value="DNA MISMATCH REPAIR PROTEIN MSH2"/>
    <property type="match status" value="1"/>
</dbReference>
<dbReference type="FunCoup" id="A0A1Z5JI43">
    <property type="interactions" value="797"/>
</dbReference>
<keyword evidence="8" id="KW-0539">Nucleus</keyword>
<protein>
    <submittedName>
        <fullName evidence="10">DNA mismatch repair protein MSH2</fullName>
    </submittedName>
</protein>
<keyword evidence="11" id="KW-1185">Reference proteome</keyword>
<dbReference type="SMART" id="SM00533">
    <property type="entry name" value="MUTSd"/>
    <property type="match status" value="1"/>
</dbReference>
<comment type="caution">
    <text evidence="10">The sequence shown here is derived from an EMBL/GenBank/DDBJ whole genome shotgun (WGS) entry which is preliminary data.</text>
</comment>
<dbReference type="SUPFAM" id="SSF48334">
    <property type="entry name" value="DNA repair protein MutS, domain III"/>
    <property type="match status" value="1"/>
</dbReference>
<dbReference type="Pfam" id="PF05192">
    <property type="entry name" value="MutS_III"/>
    <property type="match status" value="1"/>
</dbReference>
<dbReference type="GO" id="GO:0006312">
    <property type="term" value="P:mitotic recombination"/>
    <property type="evidence" value="ECO:0007669"/>
    <property type="project" value="TreeGrafter"/>
</dbReference>